<accession>A0A369VTC3</accession>
<keyword evidence="2 7" id="KW-0813">Transport</keyword>
<evidence type="ECO:0000256" key="4">
    <source>
        <dbReference type="ARBA" id="ARBA00022692"/>
    </source>
</evidence>
<dbReference type="SUPFAM" id="SSF49464">
    <property type="entry name" value="Carboxypeptidase regulatory domain-like"/>
    <property type="match status" value="1"/>
</dbReference>
<keyword evidence="12" id="KW-1185">Reference proteome</keyword>
<evidence type="ECO:0000256" key="5">
    <source>
        <dbReference type="ARBA" id="ARBA00023136"/>
    </source>
</evidence>
<dbReference type="InterPro" id="IPR057601">
    <property type="entry name" value="Oar-like_b-barrel"/>
</dbReference>
<feature type="compositionally biased region" description="Polar residues" evidence="8">
    <location>
        <begin position="35"/>
        <end position="49"/>
    </location>
</feature>
<dbReference type="SUPFAM" id="SSF56935">
    <property type="entry name" value="Porins"/>
    <property type="match status" value="1"/>
</dbReference>
<dbReference type="InterPro" id="IPR008969">
    <property type="entry name" value="CarboxyPept-like_regulatory"/>
</dbReference>
<dbReference type="AlphaFoldDB" id="A0A369VTC3"/>
<dbReference type="EMBL" id="QQNB01000003">
    <property type="protein sequence ID" value="RDE04905.1"/>
    <property type="molecule type" value="Genomic_DNA"/>
</dbReference>
<evidence type="ECO:0000256" key="1">
    <source>
        <dbReference type="ARBA" id="ARBA00004571"/>
    </source>
</evidence>
<dbReference type="InterPro" id="IPR039426">
    <property type="entry name" value="TonB-dep_rcpt-like"/>
</dbReference>
<dbReference type="Pfam" id="PF25183">
    <property type="entry name" value="OMP_b-brl_4"/>
    <property type="match status" value="1"/>
</dbReference>
<sequence length="1092" mass="117429">MNAGFTPPGLPRHLASMFVRDRVVRRARTRHPGSDPQQRTGNGQARGISVSNSTSFARKALRGGSALQALALLGAGVMGAAAFAAPAAAQDTTAGSISGVVRDVNGQPVPGATIVLESTGRGFQRTTTSSSNGTFTVPQLPIGPYNATVSAPNFQTTRTEGLTSELGGASYNLTIAAVEAGAGGDIVVTAVPERTLDFSGTATGQVFNVQETARTLPVARNITAIQLLAPQATSGDSAFGGVSLGGSSVAENIYYINGMNVTNFRTGVGGTTIPFEFYDSVQVKTGGYQAEFGRNTGGAVIAVSRSGTNEFHGGINLYWEPNALRSDVPNTYSANNSLDARERIEGNIWASGPIIKDRLFFFAFFNPRDFYQKDVAQAETFNTAGTVSNGFSNTSISEQNQNNPFFGGKLDLNLFDGHRLEATYFSDSSDNLVSQYTVGAAANANPARVRNFAGGDNYIFRYTGAFTDWLTISALYGKSKYNQSSIGTDDAIPYTVDARSGTAFYVAGNPNGQIENGRDSRNNYRVDVDLTFSLLGQHRVRFGGDYEKLTAEANTVYSGGFYYRYARTPAAGALVNATAVAGNTDYVRVRTYDSGGTFESKNTAFYIQDSWDITPRLNLNLGVRYDKFENLNASGDTFTKLDNQFAPRVGFSYDLFGDRSTRLNGFYGRYYLPVAANTNIRMAGNESFLERYYTFSGPLANPTLLTQLGGQNVLSDSNNVDPQTLVSQNLKPQYLDEFLLGIERRVGSRMKVTVNGIYRKLGAVLEDVDTRYSVTAFCRTQNLPGCNATRAPTGALGTSGALVGQVNPSVGGAVIGSGGYVLINPGSDLIVNADLTNSGTLSTITIPSQYLGFPKAERIYKAMEFKFEREFDGKWGLNGSYVLGLSKGNYEGGVKSDNGQDDTGLTQDFDEPGWMDGSYGLLPNHRRHTLKLYGSYKPFENLLLGFNGVVQSPRKFGCIGTYPYADGRAAITSAASWYCSNPLATGLPLVAGSTPTLQNPGQTAPVLVGRGNAFQSDWLKQLDVSVQFRVPIEGLNGLTLRADVFNVFNTKSELDYNETGDDGTLAGSLRNYGRVTGYQSPRYVRFGMSLDF</sequence>
<dbReference type="Pfam" id="PF13620">
    <property type="entry name" value="CarboxypepD_reg"/>
    <property type="match status" value="1"/>
</dbReference>
<evidence type="ECO:0000313" key="11">
    <source>
        <dbReference type="EMBL" id="RDE04905.1"/>
    </source>
</evidence>
<dbReference type="GO" id="GO:0015344">
    <property type="term" value="F:siderophore uptake transmembrane transporter activity"/>
    <property type="evidence" value="ECO:0007669"/>
    <property type="project" value="TreeGrafter"/>
</dbReference>
<dbReference type="Gene3D" id="2.170.130.10">
    <property type="entry name" value="TonB-dependent receptor, plug domain"/>
    <property type="match status" value="1"/>
</dbReference>
<dbReference type="Gene3D" id="2.60.40.1120">
    <property type="entry name" value="Carboxypeptidase-like, regulatory domain"/>
    <property type="match status" value="1"/>
</dbReference>
<proteinExistence type="inferred from homology"/>
<dbReference type="OrthoDB" id="9768147at2"/>
<dbReference type="GO" id="GO:0009279">
    <property type="term" value="C:cell outer membrane"/>
    <property type="evidence" value="ECO:0007669"/>
    <property type="project" value="UniProtKB-SubCell"/>
</dbReference>
<feature type="region of interest" description="Disordered" evidence="8">
    <location>
        <begin position="28"/>
        <end position="49"/>
    </location>
</feature>
<keyword evidence="5 7" id="KW-0472">Membrane</keyword>
<protein>
    <submittedName>
        <fullName evidence="11">TonB-dependent receptor</fullName>
    </submittedName>
</protein>
<dbReference type="Gene3D" id="2.40.170.20">
    <property type="entry name" value="TonB-dependent receptor, beta-barrel domain"/>
    <property type="match status" value="1"/>
</dbReference>
<evidence type="ECO:0000256" key="6">
    <source>
        <dbReference type="ARBA" id="ARBA00023237"/>
    </source>
</evidence>
<dbReference type="InterPro" id="IPR036942">
    <property type="entry name" value="Beta-barrel_TonB_sf"/>
</dbReference>
<keyword evidence="3 7" id="KW-1134">Transmembrane beta strand</keyword>
<gene>
    <name evidence="11" type="ORF">DVW87_15175</name>
</gene>
<dbReference type="PANTHER" id="PTHR30069">
    <property type="entry name" value="TONB-DEPENDENT OUTER MEMBRANE RECEPTOR"/>
    <property type="match status" value="1"/>
</dbReference>
<organism evidence="11 12">
    <name type="scientific">Sphingomonas aracearum</name>
    <dbReference type="NCBI Taxonomy" id="2283317"/>
    <lineage>
        <taxon>Bacteria</taxon>
        <taxon>Pseudomonadati</taxon>
        <taxon>Pseudomonadota</taxon>
        <taxon>Alphaproteobacteria</taxon>
        <taxon>Sphingomonadales</taxon>
        <taxon>Sphingomonadaceae</taxon>
        <taxon>Sphingomonas</taxon>
    </lineage>
</organism>
<evidence type="ECO:0000259" key="9">
    <source>
        <dbReference type="Pfam" id="PF07715"/>
    </source>
</evidence>
<name>A0A369VTC3_9SPHN</name>
<evidence type="ECO:0000256" key="3">
    <source>
        <dbReference type="ARBA" id="ARBA00022452"/>
    </source>
</evidence>
<comment type="similarity">
    <text evidence="7">Belongs to the TonB-dependent receptor family.</text>
</comment>
<dbReference type="PROSITE" id="PS52016">
    <property type="entry name" value="TONB_DEPENDENT_REC_3"/>
    <property type="match status" value="1"/>
</dbReference>
<keyword evidence="4 7" id="KW-0812">Transmembrane</keyword>
<comment type="caution">
    <text evidence="11">The sequence shown here is derived from an EMBL/GenBank/DDBJ whole genome shotgun (WGS) entry which is preliminary data.</text>
</comment>
<dbReference type="Proteomes" id="UP000253918">
    <property type="component" value="Unassembled WGS sequence"/>
</dbReference>
<comment type="subcellular location">
    <subcellularLocation>
        <location evidence="1 7">Cell outer membrane</location>
        <topology evidence="1 7">Multi-pass membrane protein</topology>
    </subcellularLocation>
</comment>
<evidence type="ECO:0000256" key="7">
    <source>
        <dbReference type="PROSITE-ProRule" id="PRU01360"/>
    </source>
</evidence>
<evidence type="ECO:0000313" key="12">
    <source>
        <dbReference type="Proteomes" id="UP000253918"/>
    </source>
</evidence>
<keyword evidence="6 7" id="KW-0998">Cell outer membrane</keyword>
<evidence type="ECO:0000256" key="8">
    <source>
        <dbReference type="SAM" id="MobiDB-lite"/>
    </source>
</evidence>
<dbReference type="InterPro" id="IPR012910">
    <property type="entry name" value="Plug_dom"/>
</dbReference>
<evidence type="ECO:0000259" key="10">
    <source>
        <dbReference type="Pfam" id="PF25183"/>
    </source>
</evidence>
<dbReference type="Pfam" id="PF07715">
    <property type="entry name" value="Plug"/>
    <property type="match status" value="1"/>
</dbReference>
<keyword evidence="11" id="KW-0675">Receptor</keyword>
<dbReference type="InterPro" id="IPR037066">
    <property type="entry name" value="Plug_dom_sf"/>
</dbReference>
<dbReference type="GO" id="GO:0044718">
    <property type="term" value="P:siderophore transmembrane transport"/>
    <property type="evidence" value="ECO:0007669"/>
    <property type="project" value="TreeGrafter"/>
</dbReference>
<dbReference type="PANTHER" id="PTHR30069:SF46">
    <property type="entry name" value="OAR PROTEIN"/>
    <property type="match status" value="1"/>
</dbReference>
<evidence type="ECO:0000256" key="2">
    <source>
        <dbReference type="ARBA" id="ARBA00022448"/>
    </source>
</evidence>
<feature type="domain" description="TonB-dependent receptor plug" evidence="9">
    <location>
        <begin position="210"/>
        <end position="300"/>
    </location>
</feature>
<feature type="domain" description="TonB-dependent transporter Oar-like beta-barrel" evidence="10">
    <location>
        <begin position="385"/>
        <end position="1083"/>
    </location>
</feature>
<reference evidence="11 12" key="1">
    <citation type="submission" date="2018-07" db="EMBL/GenBank/DDBJ databases">
        <title>a novel species of Sphingomonas isolated from the rhizosphere soil of Araceae plant.</title>
        <authorList>
            <person name="Zhiyong W."/>
            <person name="Qinglan Z."/>
            <person name="Zhiwei F."/>
            <person name="Ding X."/>
            <person name="Gejiao W."/>
            <person name="Shixue Z."/>
        </authorList>
    </citation>
    <scope>NUCLEOTIDE SEQUENCE [LARGE SCALE GENOMIC DNA]</scope>
    <source>
        <strain evidence="11 12">WZY 27</strain>
    </source>
</reference>